<dbReference type="InterPro" id="IPR045304">
    <property type="entry name" value="LbH_SAT"/>
</dbReference>
<feature type="domain" description="Serine acetyltransferase N-terminal" evidence="11">
    <location>
        <begin position="10"/>
        <end position="114"/>
    </location>
</feature>
<comment type="catalytic activity">
    <reaction evidence="9">
        <text>L-serine + acetyl-CoA = O-acetyl-L-serine + CoA</text>
        <dbReference type="Rhea" id="RHEA:24560"/>
        <dbReference type="ChEBI" id="CHEBI:33384"/>
        <dbReference type="ChEBI" id="CHEBI:57287"/>
        <dbReference type="ChEBI" id="CHEBI:57288"/>
        <dbReference type="ChEBI" id="CHEBI:58340"/>
        <dbReference type="EC" id="2.3.1.30"/>
    </reaction>
</comment>
<keyword evidence="7" id="KW-0677">Repeat</keyword>
<protein>
    <recommendedName>
        <fullName evidence="4">Serine acetyltransferase</fullName>
        <ecNumber evidence="3">2.3.1.30</ecNumber>
    </recommendedName>
</protein>
<dbReference type="RefSeq" id="WP_185692022.1">
    <property type="nucleotide sequence ID" value="NZ_JACHVA010000052.1"/>
</dbReference>
<gene>
    <name evidence="12" type="primary">cysE</name>
    <name evidence="12" type="ORF">H5P30_05895</name>
</gene>
<dbReference type="CDD" id="cd03354">
    <property type="entry name" value="LbH_SAT"/>
    <property type="match status" value="1"/>
</dbReference>
<dbReference type="Pfam" id="PF06426">
    <property type="entry name" value="SATase_N"/>
    <property type="match status" value="1"/>
</dbReference>
<dbReference type="InterPro" id="IPR001451">
    <property type="entry name" value="Hexapep"/>
</dbReference>
<evidence type="ECO:0000256" key="2">
    <source>
        <dbReference type="ARBA" id="ARBA00007274"/>
    </source>
</evidence>
<evidence type="ECO:0000313" key="13">
    <source>
        <dbReference type="Proteomes" id="UP000525652"/>
    </source>
</evidence>
<sequence>MTEKTISDPIWEKIRQDAVEIIESEPVLACQIQEIVLDRSSLEEVLSFRLAEKLTFLSHWEFHLEEVFLEAMRGDPQIGQAIRKDIEAIYERDPACENHITPVLYYKGFKAICCHRVSHWLWKNGRRQLALHLQSLNSEFFGVDIHPAAVVGSGILLDHATGFVAGETSRIADDVSILHAVTLGGTGKESGDRHPKIERGVLIGAGAKILGNITIGACSRIGANSVVLESVPPNVTVVGVPSRIVGMSNGDDPARKMDHDVRCGSESDEAKISGFQARS</sequence>
<dbReference type="InterPro" id="IPR018357">
    <property type="entry name" value="Hexapep_transf_CS"/>
</dbReference>
<dbReference type="Gene3D" id="1.10.3130.10">
    <property type="entry name" value="serine acetyltransferase, domain 1"/>
    <property type="match status" value="1"/>
</dbReference>
<evidence type="ECO:0000256" key="10">
    <source>
        <dbReference type="SAM" id="MobiDB-lite"/>
    </source>
</evidence>
<organism evidence="12 13">
    <name type="scientific">Puniceicoccus vermicola</name>
    <dbReference type="NCBI Taxonomy" id="388746"/>
    <lineage>
        <taxon>Bacteria</taxon>
        <taxon>Pseudomonadati</taxon>
        <taxon>Verrucomicrobiota</taxon>
        <taxon>Opitutia</taxon>
        <taxon>Puniceicoccales</taxon>
        <taxon>Puniceicoccaceae</taxon>
        <taxon>Puniceicoccus</taxon>
    </lineage>
</organism>
<dbReference type="SMART" id="SM00971">
    <property type="entry name" value="SATase_N"/>
    <property type="match status" value="1"/>
</dbReference>
<keyword evidence="5" id="KW-0028">Amino-acid biosynthesis</keyword>
<evidence type="ECO:0000256" key="3">
    <source>
        <dbReference type="ARBA" id="ARBA00013266"/>
    </source>
</evidence>
<evidence type="ECO:0000256" key="9">
    <source>
        <dbReference type="ARBA" id="ARBA00049486"/>
    </source>
</evidence>
<dbReference type="NCBIfam" id="NF041874">
    <property type="entry name" value="EPS_EpsC"/>
    <property type="match status" value="1"/>
</dbReference>
<dbReference type="GO" id="GO:0005737">
    <property type="term" value="C:cytoplasm"/>
    <property type="evidence" value="ECO:0007669"/>
    <property type="project" value="InterPro"/>
</dbReference>
<dbReference type="GO" id="GO:0006535">
    <property type="term" value="P:cysteine biosynthetic process from serine"/>
    <property type="evidence" value="ECO:0007669"/>
    <property type="project" value="InterPro"/>
</dbReference>
<dbReference type="FunFam" id="2.160.10.10:FF:000002">
    <property type="entry name" value="Serine acetyltransferase"/>
    <property type="match status" value="1"/>
</dbReference>
<dbReference type="EC" id="2.3.1.30" evidence="3"/>
<dbReference type="InterPro" id="IPR010493">
    <property type="entry name" value="Ser_AcTrfase_N"/>
</dbReference>
<reference evidence="12 13" key="1">
    <citation type="submission" date="2020-07" db="EMBL/GenBank/DDBJ databases">
        <authorList>
            <person name="Feng X."/>
        </authorList>
    </citation>
    <scope>NUCLEOTIDE SEQUENCE [LARGE SCALE GENOMIC DNA]</scope>
    <source>
        <strain evidence="12 13">JCM14086</strain>
    </source>
</reference>
<evidence type="ECO:0000256" key="1">
    <source>
        <dbReference type="ARBA" id="ARBA00004876"/>
    </source>
</evidence>
<dbReference type="InterPro" id="IPR011004">
    <property type="entry name" value="Trimer_LpxA-like_sf"/>
</dbReference>
<proteinExistence type="inferred from homology"/>
<dbReference type="Proteomes" id="UP000525652">
    <property type="component" value="Unassembled WGS sequence"/>
</dbReference>
<dbReference type="Gene3D" id="2.160.10.10">
    <property type="entry name" value="Hexapeptide repeat proteins"/>
    <property type="match status" value="1"/>
</dbReference>
<dbReference type="GO" id="GO:0009001">
    <property type="term" value="F:serine O-acetyltransferase activity"/>
    <property type="evidence" value="ECO:0007669"/>
    <property type="project" value="UniProtKB-EC"/>
</dbReference>
<comment type="similarity">
    <text evidence="2">Belongs to the transferase hexapeptide repeat family.</text>
</comment>
<dbReference type="InterPro" id="IPR005881">
    <property type="entry name" value="Ser_O-AcTrfase"/>
</dbReference>
<keyword evidence="6 12" id="KW-0808">Transferase</keyword>
<evidence type="ECO:0000259" key="11">
    <source>
        <dbReference type="SMART" id="SM00971"/>
    </source>
</evidence>
<dbReference type="PROSITE" id="PS00101">
    <property type="entry name" value="HEXAPEP_TRANSFERASES"/>
    <property type="match status" value="1"/>
</dbReference>
<comment type="caution">
    <text evidence="12">The sequence shown here is derived from an EMBL/GenBank/DDBJ whole genome shotgun (WGS) entry which is preliminary data.</text>
</comment>
<dbReference type="InterPro" id="IPR053376">
    <property type="entry name" value="Serine_acetyltransferase"/>
</dbReference>
<name>A0A7X1AWS0_9BACT</name>
<dbReference type="NCBIfam" id="TIGR01172">
    <property type="entry name" value="cysE"/>
    <property type="match status" value="1"/>
</dbReference>
<feature type="region of interest" description="Disordered" evidence="10">
    <location>
        <begin position="248"/>
        <end position="279"/>
    </location>
</feature>
<dbReference type="AlphaFoldDB" id="A0A7X1AWS0"/>
<dbReference type="Pfam" id="PF00132">
    <property type="entry name" value="Hexapep"/>
    <property type="match status" value="1"/>
</dbReference>
<dbReference type="EMBL" id="JACHVA010000052">
    <property type="protein sequence ID" value="MBC2601304.1"/>
    <property type="molecule type" value="Genomic_DNA"/>
</dbReference>
<evidence type="ECO:0000256" key="6">
    <source>
        <dbReference type="ARBA" id="ARBA00022679"/>
    </source>
</evidence>
<accession>A0A7X1AWS0</accession>
<evidence type="ECO:0000313" key="12">
    <source>
        <dbReference type="EMBL" id="MBC2601304.1"/>
    </source>
</evidence>
<evidence type="ECO:0000256" key="5">
    <source>
        <dbReference type="ARBA" id="ARBA00022605"/>
    </source>
</evidence>
<dbReference type="InterPro" id="IPR042122">
    <property type="entry name" value="Ser_AcTrfase_N_sf"/>
</dbReference>
<comment type="pathway">
    <text evidence="1">Amino-acid biosynthesis; L-cysteine biosynthesis; L-cysteine from L-serine: step 1/2.</text>
</comment>
<dbReference type="SUPFAM" id="SSF51161">
    <property type="entry name" value="Trimeric LpxA-like enzymes"/>
    <property type="match status" value="1"/>
</dbReference>
<keyword evidence="8 12" id="KW-0012">Acyltransferase</keyword>
<keyword evidence="13" id="KW-1185">Reference proteome</keyword>
<evidence type="ECO:0000256" key="8">
    <source>
        <dbReference type="ARBA" id="ARBA00023315"/>
    </source>
</evidence>
<feature type="compositionally biased region" description="Basic and acidic residues" evidence="10">
    <location>
        <begin position="252"/>
        <end position="271"/>
    </location>
</feature>
<evidence type="ECO:0000256" key="7">
    <source>
        <dbReference type="ARBA" id="ARBA00022737"/>
    </source>
</evidence>
<dbReference type="PANTHER" id="PTHR42811">
    <property type="entry name" value="SERINE ACETYLTRANSFERASE"/>
    <property type="match status" value="1"/>
</dbReference>
<evidence type="ECO:0000256" key="4">
    <source>
        <dbReference type="ARBA" id="ARBA00018522"/>
    </source>
</evidence>
<dbReference type="UniPathway" id="UPA00136">
    <property type="reaction ID" value="UER00199"/>
</dbReference>